<evidence type="ECO:0000313" key="3">
    <source>
        <dbReference type="Proteomes" id="UP001237152"/>
    </source>
</evidence>
<dbReference type="PROSITE" id="PS50097">
    <property type="entry name" value="BTB"/>
    <property type="match status" value="1"/>
</dbReference>
<protein>
    <submittedName>
        <fullName evidence="2">BTB domain containing protein</fullName>
    </submittedName>
</protein>
<evidence type="ECO:0000313" key="2">
    <source>
        <dbReference type="EMBL" id="QBZ81208.1"/>
    </source>
</evidence>
<feature type="domain" description="BTB" evidence="1">
    <location>
        <begin position="96"/>
        <end position="178"/>
    </location>
</feature>
<dbReference type="EMBL" id="MK174290">
    <property type="protein sequence ID" value="QBZ81208.1"/>
    <property type="molecule type" value="Genomic_DNA"/>
</dbReference>
<organism evidence="2 3">
    <name type="scientific">Pandoravirus celtis</name>
    <dbReference type="NCBI Taxonomy" id="2568002"/>
    <lineage>
        <taxon>Viruses</taxon>
        <taxon>Pandoravirus</taxon>
    </lineage>
</organism>
<dbReference type="InterPro" id="IPR000210">
    <property type="entry name" value="BTB/POZ_dom"/>
</dbReference>
<name>A0A4D6EI87_9VIRU</name>
<accession>A0A4D6EI87</accession>
<dbReference type="Proteomes" id="UP001237152">
    <property type="component" value="Segment"/>
</dbReference>
<proteinExistence type="predicted"/>
<sequence length="463" mass="50640">MGAATAAAKSKADQVQSIAAVDQKHIYEKSTRAHKKPRRYGLAFFHCVGERTPKTKYRRADKKSGKNNDRLSVRLIDCKMAQWAKRILAAMRHQHCDCLLEVRLHGADKSVAPTRIAAHRAILARAAYFDALFRHVEPDRVDRRDADGVRICRSAYLLEMPFDPAALVFVVECLYDDDHVDRAAECADPVDVIHAALFVEAPRHHVRRLVRLVLHALLAAIAAQTRSGADTHDARAQLASFVWHMLASGLEPAVKTRLLGRTLGLLTDVERATIIDKHVDLVPAHFYQPPSRVGEAVDDDGGHRWRTIHLAFDDIAFVGGEKRVTWGGLVFSGFMGQTSHGSGVHVFIDPATHAEASRMAPRAVAIEVAHAYDPLDPISVGPFCAVSSRTATLGGQQEARRAPSGRSLWHGASLVCDGTAGGGAAMHQEAPVVRHARSPTASDLEAYEIVLLVEELDQQQAAS</sequence>
<dbReference type="Gene3D" id="3.30.710.10">
    <property type="entry name" value="Potassium Channel Kv1.1, Chain A"/>
    <property type="match status" value="1"/>
</dbReference>
<dbReference type="InterPro" id="IPR011333">
    <property type="entry name" value="SKP1/BTB/POZ_sf"/>
</dbReference>
<gene>
    <name evidence="2" type="ORF">pclt_cds_615</name>
</gene>
<reference evidence="2" key="1">
    <citation type="journal article" date="2019" name="Front. Microbiol.">
        <title>Pandoravirus Celtis Illustrates the Microevolution Processes at Work in the Giant Pandoraviridae Genomes.</title>
        <authorList>
            <person name="Legendre M."/>
            <person name="Alempic J.M."/>
            <person name="Philippe N."/>
            <person name="Lartigue A."/>
            <person name="Jeudy S."/>
            <person name="Poirot O."/>
            <person name="Ta N.T."/>
            <person name="Nin S."/>
            <person name="Coute Y."/>
            <person name="Abergel C."/>
            <person name="Claverie J.M."/>
        </authorList>
    </citation>
    <scope>NUCLEOTIDE SEQUENCE</scope>
</reference>
<evidence type="ECO:0000259" key="1">
    <source>
        <dbReference type="PROSITE" id="PS50097"/>
    </source>
</evidence>